<dbReference type="SUPFAM" id="SSF48371">
    <property type="entry name" value="ARM repeat"/>
    <property type="match status" value="1"/>
</dbReference>
<proteinExistence type="predicted"/>
<dbReference type="EMBL" id="CP094534">
    <property type="protein sequence ID" value="UOE34476.1"/>
    <property type="molecule type" value="Genomic_DNA"/>
</dbReference>
<keyword evidence="2" id="KW-1185">Reference proteome</keyword>
<evidence type="ECO:0000313" key="2">
    <source>
        <dbReference type="Proteomes" id="UP000831390"/>
    </source>
</evidence>
<accession>A0ABY4B5N3</accession>
<dbReference type="InterPro" id="IPR016024">
    <property type="entry name" value="ARM-type_fold"/>
</dbReference>
<dbReference type="InterPro" id="IPR011989">
    <property type="entry name" value="ARM-like"/>
</dbReference>
<dbReference type="Gene3D" id="1.25.10.10">
    <property type="entry name" value="Leucine-rich Repeat Variant"/>
    <property type="match status" value="1"/>
</dbReference>
<name>A0ABY4B5N3_9BACT</name>
<evidence type="ECO:0000313" key="1">
    <source>
        <dbReference type="EMBL" id="UOE34476.1"/>
    </source>
</evidence>
<gene>
    <name evidence="1" type="ORF">MTP16_02200</name>
</gene>
<protein>
    <recommendedName>
        <fullName evidence="3">HEAT repeat domain-containing protein</fullName>
    </recommendedName>
</protein>
<sequence length="164" mass="18704">MDFLSSDWTIAQPALDKLVSIGGDEVFEFLISFLPGTNTTLRNRASIALHDLKDSRAVKPLMQAITKKENENYRGTMVYALENLNCSHLLVEMFDLLFYGNAEVKMGAMSILDEQIFEFDSDDLHTIQAKWNDVQQHPELCPEYTEHKEDIQHTVDGFVAYLAD</sequence>
<dbReference type="RefSeq" id="WP_243515591.1">
    <property type="nucleotide sequence ID" value="NZ_CP094534.1"/>
</dbReference>
<evidence type="ECO:0008006" key="3">
    <source>
        <dbReference type="Google" id="ProtNLM"/>
    </source>
</evidence>
<organism evidence="1 2">
    <name type="scientific">Hymenobacter monticola</name>
    <dbReference type="NCBI Taxonomy" id="1705399"/>
    <lineage>
        <taxon>Bacteria</taxon>
        <taxon>Pseudomonadati</taxon>
        <taxon>Bacteroidota</taxon>
        <taxon>Cytophagia</taxon>
        <taxon>Cytophagales</taxon>
        <taxon>Hymenobacteraceae</taxon>
        <taxon>Hymenobacter</taxon>
    </lineage>
</organism>
<dbReference type="Proteomes" id="UP000831390">
    <property type="component" value="Chromosome"/>
</dbReference>
<reference evidence="1 2" key="1">
    <citation type="submission" date="2022-03" db="EMBL/GenBank/DDBJ databases">
        <title>Hymenobactersp. isolated from the air.</title>
        <authorList>
            <person name="Won M."/>
            <person name="Kwon S.-W."/>
        </authorList>
    </citation>
    <scope>NUCLEOTIDE SEQUENCE [LARGE SCALE GENOMIC DNA]</scope>
    <source>
        <strain evidence="1 2">KACC 22596</strain>
    </source>
</reference>